<dbReference type="GO" id="GO:1904680">
    <property type="term" value="F:peptide transmembrane transporter activity"/>
    <property type="evidence" value="ECO:0007669"/>
    <property type="project" value="TreeGrafter"/>
</dbReference>
<dbReference type="GO" id="GO:0043190">
    <property type="term" value="C:ATP-binding cassette (ABC) transporter complex"/>
    <property type="evidence" value="ECO:0007669"/>
    <property type="project" value="InterPro"/>
</dbReference>
<protein>
    <submittedName>
        <fullName evidence="3">Bacterial extracellular solute-binding protein, family 5 middle</fullName>
    </submittedName>
</protein>
<sequence length="654" mass="71343">MAEFTDVTRRSLLRATGAGLALSVAGCLSGDEGETPPGDTDPESIERGGRFTVGLSDDLGALNVLTASSAPTNALLDLLYQPGVLVDPDGFEAMPWVFPDWDARETTDGMEVRFSVREDLRWTDGEPLTVEDVRFTYEYYVDRGPGRVRSVVDPIESIGEATGEYDLALSLDRVVGTYASEQLSLRLLPQHVWRDVDDHTAHDPEAPVGLGPGRVVSGDRETGFELSLVDDWPLTRQDWIEDHPLFIHGGPFLDSLEVRLLANRDALHRELLGGGIDAMDDGGFDPAQAPAIDEREGLGLIDGHDDGYSHYTINMRVPPLDDRAFRQALSMAMDRRRWVEGMMRGYAIPGSVVVPPGFEHLRPEASAGEPIQGSPDEGAHPALEALWFREEEDGDLDVAAVRDFLESGSIVSGAAGTYAGREYPGSLTGIDVADRTGATYDYGFGAVRSSVLEEAGIDRELYVDGRTVEELNGGPITMLSVPPDANPRAVEFTQEYVRNVRLLGIPIELEVATANSIADRAYLEADFDIYPGEWAGLSADGVSSLYDLFHSDNAHAEDSTFDTFGYNAAGYGLAGLPGADRAIEEARGELDPTRRAELVREVAERIYLDAPTLVRSYRWPQWPVNTADFAGFLPSIPGLGSSNLWMQALTVHRR</sequence>
<dbReference type="Proteomes" id="UP000075321">
    <property type="component" value="Unassembled WGS sequence"/>
</dbReference>
<name>A0A151AHS8_9EURY</name>
<dbReference type="AlphaFoldDB" id="A0A151AHS8"/>
<dbReference type="EMBL" id="LTAZ01000003">
    <property type="protein sequence ID" value="KYH27132.1"/>
    <property type="molecule type" value="Genomic_DNA"/>
</dbReference>
<evidence type="ECO:0000313" key="3">
    <source>
        <dbReference type="EMBL" id="KYH27132.1"/>
    </source>
</evidence>
<keyword evidence="4" id="KW-1185">Reference proteome</keyword>
<dbReference type="GO" id="GO:0042597">
    <property type="term" value="C:periplasmic space"/>
    <property type="evidence" value="ECO:0007669"/>
    <property type="project" value="UniProtKB-ARBA"/>
</dbReference>
<dbReference type="SUPFAM" id="SSF53850">
    <property type="entry name" value="Periplasmic binding protein-like II"/>
    <property type="match status" value="1"/>
</dbReference>
<dbReference type="GO" id="GO:0015833">
    <property type="term" value="P:peptide transport"/>
    <property type="evidence" value="ECO:0007669"/>
    <property type="project" value="TreeGrafter"/>
</dbReference>
<reference evidence="3 4" key="1">
    <citation type="submission" date="2016-02" db="EMBL/GenBank/DDBJ databases">
        <title>Genome sequence of Halalkalicoccus paucihalophilus DSM 24557.</title>
        <authorList>
            <person name="Poehlein A."/>
            <person name="Daniel R."/>
        </authorList>
    </citation>
    <scope>NUCLEOTIDE SEQUENCE [LARGE SCALE GENOMIC DNA]</scope>
    <source>
        <strain evidence="3 4">DSM 24557</strain>
    </source>
</reference>
<gene>
    <name evidence="3" type="ORF">HAPAU_10220</name>
</gene>
<proteinExistence type="predicted"/>
<dbReference type="PANTHER" id="PTHR30290">
    <property type="entry name" value="PERIPLASMIC BINDING COMPONENT OF ABC TRANSPORTER"/>
    <property type="match status" value="1"/>
</dbReference>
<dbReference type="Gene3D" id="3.10.105.10">
    <property type="entry name" value="Dipeptide-binding Protein, Domain 3"/>
    <property type="match status" value="2"/>
</dbReference>
<dbReference type="Pfam" id="PF00496">
    <property type="entry name" value="SBP_bac_5"/>
    <property type="match status" value="1"/>
</dbReference>
<organism evidence="3 4">
    <name type="scientific">Halalkalicoccus paucihalophilus</name>
    <dbReference type="NCBI Taxonomy" id="1008153"/>
    <lineage>
        <taxon>Archaea</taxon>
        <taxon>Methanobacteriati</taxon>
        <taxon>Methanobacteriota</taxon>
        <taxon>Stenosarchaea group</taxon>
        <taxon>Halobacteria</taxon>
        <taxon>Halobacteriales</taxon>
        <taxon>Halococcaceae</taxon>
        <taxon>Halalkalicoccus</taxon>
    </lineage>
</organism>
<dbReference type="OrthoDB" id="233597at2157"/>
<evidence type="ECO:0000259" key="2">
    <source>
        <dbReference type="Pfam" id="PF00496"/>
    </source>
</evidence>
<dbReference type="InterPro" id="IPR030678">
    <property type="entry name" value="Peptide/Ni-bd"/>
</dbReference>
<comment type="caution">
    <text evidence="3">The sequence shown here is derived from an EMBL/GenBank/DDBJ whole genome shotgun (WGS) entry which is preliminary data.</text>
</comment>
<evidence type="ECO:0000256" key="1">
    <source>
        <dbReference type="SAM" id="MobiDB-lite"/>
    </source>
</evidence>
<dbReference type="CDD" id="cd00995">
    <property type="entry name" value="PBP2_NikA_DppA_OppA_like"/>
    <property type="match status" value="1"/>
</dbReference>
<feature type="region of interest" description="Disordered" evidence="1">
    <location>
        <begin position="28"/>
        <end position="48"/>
    </location>
</feature>
<accession>A0A151AHS8</accession>
<dbReference type="PATRIC" id="fig|1008153.3.peg.1030"/>
<dbReference type="InterPro" id="IPR039424">
    <property type="entry name" value="SBP_5"/>
</dbReference>
<dbReference type="RefSeq" id="WP_066380255.1">
    <property type="nucleotide sequence ID" value="NZ_LTAZ01000003.1"/>
</dbReference>
<dbReference type="Gene3D" id="3.40.190.10">
    <property type="entry name" value="Periplasmic binding protein-like II"/>
    <property type="match status" value="1"/>
</dbReference>
<dbReference type="InterPro" id="IPR000914">
    <property type="entry name" value="SBP_5_dom"/>
</dbReference>
<feature type="domain" description="Solute-binding protein family 5" evidence="2">
    <location>
        <begin position="95"/>
        <end position="365"/>
    </location>
</feature>
<dbReference type="PIRSF" id="PIRSF002741">
    <property type="entry name" value="MppA"/>
    <property type="match status" value="1"/>
</dbReference>
<evidence type="ECO:0000313" key="4">
    <source>
        <dbReference type="Proteomes" id="UP000075321"/>
    </source>
</evidence>